<dbReference type="Proteomes" id="UP000027432">
    <property type="component" value="Unassembled WGS sequence"/>
</dbReference>
<evidence type="ECO:0000313" key="4">
    <source>
        <dbReference type="Proteomes" id="UP000027432"/>
    </source>
</evidence>
<dbReference type="NCBIfam" id="TIGR03863">
    <property type="entry name" value="PQQ_ABC_bind"/>
    <property type="match status" value="1"/>
</dbReference>
<feature type="chain" id="PRO_5001696477" evidence="2">
    <location>
        <begin position="22"/>
        <end position="391"/>
    </location>
</feature>
<comment type="caution">
    <text evidence="3">The sequence shown here is derived from an EMBL/GenBank/DDBJ whole genome shotgun (WGS) entry which is preliminary data.</text>
</comment>
<dbReference type="EMBL" id="AUND01000034">
    <property type="protein sequence ID" value="KEO51803.1"/>
    <property type="molecule type" value="Genomic_DNA"/>
</dbReference>
<dbReference type="SUPFAM" id="SSF53822">
    <property type="entry name" value="Periplasmic binding protein-like I"/>
    <property type="match status" value="1"/>
</dbReference>
<name>A0A074J870_9RHOB</name>
<evidence type="ECO:0000313" key="3">
    <source>
        <dbReference type="EMBL" id="KEO51803.1"/>
    </source>
</evidence>
<dbReference type="Gene3D" id="3.40.50.2300">
    <property type="match status" value="2"/>
</dbReference>
<protein>
    <submittedName>
        <fullName evidence="3">Uncharacterized protein</fullName>
    </submittedName>
</protein>
<dbReference type="GO" id="GO:0006865">
    <property type="term" value="P:amino acid transport"/>
    <property type="evidence" value="ECO:0007669"/>
    <property type="project" value="UniProtKB-KW"/>
</dbReference>
<organism evidence="3 4">
    <name type="scientific">Thioclava pacifica DSM 10166</name>
    <dbReference type="NCBI Taxonomy" id="1353537"/>
    <lineage>
        <taxon>Bacteria</taxon>
        <taxon>Pseudomonadati</taxon>
        <taxon>Pseudomonadota</taxon>
        <taxon>Alphaproteobacteria</taxon>
        <taxon>Rhodobacterales</taxon>
        <taxon>Paracoccaceae</taxon>
        <taxon>Thioclava</taxon>
    </lineage>
</organism>
<sequence>MAFQWLIGACAALALASQSQAEVLRIDWIERQVTPPPVLSNMAAIPPTLGLDGARLAERDIATTGRFTGQSYDLHETVVSPDADFLKAAKSALAEGARVLVVKAPAPDLLDLADLPDAQGALILDAYAQDDALRGADCRANVLHTAPSYAMRTDALAQFLLKKQWRKLALIAGQLPEDQAFTAALKHSLAKFGLSLEGEKTWDFDANMRRAAAAEVPLFTQDLPAHDLLLVSDEPGDFARYIAYNTWTARPLAGSEGLKPVGWSGVVEQYGAAQLQNRFREAAGREMQQADFAAWIAVAALGEAFTRTQATDPATLRAYMLSDEFRLAGFLGRPLSFRNWNGQLRQPIPLVTERAVAALAPLEGFLHQANELDTLGVDAPESPCTAFGDAK</sequence>
<reference evidence="3 4" key="1">
    <citation type="submission" date="2013-07" db="EMBL/GenBank/DDBJ databases">
        <title>Thioclava pacifica DSM 10166 Genome Sequencing.</title>
        <authorList>
            <person name="Lai Q."/>
            <person name="Shao Z."/>
        </authorList>
    </citation>
    <scope>NUCLEOTIDE SEQUENCE [LARGE SCALE GENOMIC DNA]</scope>
    <source>
        <strain evidence="3 4">DSM 10166</strain>
    </source>
</reference>
<keyword evidence="1" id="KW-0029">Amino-acid transport</keyword>
<accession>A0A074J870</accession>
<gene>
    <name evidence="3" type="ORF">TP2_10010</name>
</gene>
<evidence type="ECO:0000256" key="2">
    <source>
        <dbReference type="SAM" id="SignalP"/>
    </source>
</evidence>
<dbReference type="AlphaFoldDB" id="A0A074J870"/>
<dbReference type="eggNOG" id="COG0683">
    <property type="taxonomic scope" value="Bacteria"/>
</dbReference>
<dbReference type="STRING" id="1353537.TP2_10010"/>
<keyword evidence="1" id="KW-0813">Transport</keyword>
<keyword evidence="4" id="KW-1185">Reference proteome</keyword>
<feature type="signal peptide" evidence="2">
    <location>
        <begin position="1"/>
        <end position="21"/>
    </location>
</feature>
<dbReference type="RefSeq" id="WP_240473762.1">
    <property type="nucleotide sequence ID" value="NZ_AUND01000034.1"/>
</dbReference>
<dbReference type="InterPro" id="IPR022478">
    <property type="entry name" value="ABC_transptr_sub-bd_PQQ"/>
</dbReference>
<dbReference type="PANTHER" id="PTHR30483:SF6">
    <property type="entry name" value="PERIPLASMIC BINDING PROTEIN OF ABC TRANSPORTER FOR NATURAL AMINO ACIDS"/>
    <property type="match status" value="1"/>
</dbReference>
<keyword evidence="2" id="KW-0732">Signal</keyword>
<dbReference type="InterPro" id="IPR028082">
    <property type="entry name" value="Peripla_BP_I"/>
</dbReference>
<dbReference type="PANTHER" id="PTHR30483">
    <property type="entry name" value="LEUCINE-SPECIFIC-BINDING PROTEIN"/>
    <property type="match status" value="1"/>
</dbReference>
<dbReference type="InterPro" id="IPR051010">
    <property type="entry name" value="BCAA_transport"/>
</dbReference>
<proteinExistence type="predicted"/>
<evidence type="ECO:0000256" key="1">
    <source>
        <dbReference type="ARBA" id="ARBA00022970"/>
    </source>
</evidence>